<evidence type="ECO:0000259" key="8">
    <source>
        <dbReference type="PROSITE" id="PS51462"/>
    </source>
</evidence>
<dbReference type="Proteomes" id="UP000245829">
    <property type="component" value="Unassembled WGS sequence"/>
</dbReference>
<keyword evidence="10" id="KW-1185">Reference proteome</keyword>
<dbReference type="Gene3D" id="3.90.79.10">
    <property type="entry name" value="Nucleoside Triphosphate Pyrophosphohydrolase"/>
    <property type="match status" value="1"/>
</dbReference>
<keyword evidence="5" id="KW-0460">Magnesium</keyword>
<dbReference type="GO" id="GO:0010945">
    <property type="term" value="F:coenzyme A diphosphatase activity"/>
    <property type="evidence" value="ECO:0007669"/>
    <property type="project" value="InterPro"/>
</dbReference>
<name>A0A2S2KRQ0_9ARCH</name>
<dbReference type="InterPro" id="IPR015797">
    <property type="entry name" value="NUDIX_hydrolase-like_dom_sf"/>
</dbReference>
<comment type="caution">
    <text evidence="9">The sequence shown here is derived from an EMBL/GenBank/DDBJ whole genome shotgun (WGS) entry which is preliminary data.</text>
</comment>
<protein>
    <recommendedName>
        <fullName evidence="8">Nudix hydrolase domain-containing protein</fullName>
    </recommendedName>
</protein>
<comment type="cofactor">
    <cofactor evidence="1">
        <name>Mn(2+)</name>
        <dbReference type="ChEBI" id="CHEBI:29035"/>
    </cofactor>
</comment>
<keyword evidence="7" id="KW-0812">Transmembrane</keyword>
<evidence type="ECO:0000313" key="9">
    <source>
        <dbReference type="EMBL" id="GBH34135.1"/>
    </source>
</evidence>
<dbReference type="Pfam" id="PF00293">
    <property type="entry name" value="NUDIX"/>
    <property type="match status" value="1"/>
</dbReference>
<proteinExistence type="predicted"/>
<accession>A0A2S2KRQ0</accession>
<evidence type="ECO:0000256" key="2">
    <source>
        <dbReference type="ARBA" id="ARBA00001946"/>
    </source>
</evidence>
<gene>
    <name evidence="9" type="ORF">NZNM25_09260</name>
</gene>
<feature type="domain" description="Nudix hydrolase" evidence="8">
    <location>
        <begin position="73"/>
        <end position="207"/>
    </location>
</feature>
<dbReference type="AlphaFoldDB" id="A0A2S2KRQ0"/>
<keyword evidence="6" id="KW-0464">Manganese</keyword>
<dbReference type="PANTHER" id="PTHR12992">
    <property type="entry name" value="NUDIX HYDROLASE"/>
    <property type="match status" value="1"/>
</dbReference>
<dbReference type="InterPro" id="IPR000086">
    <property type="entry name" value="NUDIX_hydrolase_dom"/>
</dbReference>
<evidence type="ECO:0000256" key="5">
    <source>
        <dbReference type="ARBA" id="ARBA00022842"/>
    </source>
</evidence>
<keyword evidence="7" id="KW-0472">Membrane</keyword>
<organism evidence="9 10">
    <name type="scientific">Nitrosopumilus zosterae</name>
    <dbReference type="NCBI Taxonomy" id="718286"/>
    <lineage>
        <taxon>Archaea</taxon>
        <taxon>Nitrososphaerota</taxon>
        <taxon>Nitrososphaeria</taxon>
        <taxon>Nitrosopumilales</taxon>
        <taxon>Nitrosopumilaceae</taxon>
        <taxon>Nitrosopumilus</taxon>
    </lineage>
</organism>
<sequence>MNFEIDSFVSTSGNIFGGFASYLIVMFSFLLHLVKTFEYQNPYEIVGKIEMNLDELKSVLSKPVNLKIDYDERYSLASVLVVIHGKEPQIVMTEKPKHMKFHAGEISFPGGKLEDADSDLLDTALRETSEEIGLHLSREQVIGQLEPVVTLNSGFLILPFISVINEIPPLLANPEVEKIFHIPLKSFLKTMSKDPDPSHNIIQEMYTFEYQNQIVWGASARILKQIRNLVGF</sequence>
<feature type="transmembrane region" description="Helical" evidence="7">
    <location>
        <begin position="15"/>
        <end position="34"/>
    </location>
</feature>
<evidence type="ECO:0000256" key="7">
    <source>
        <dbReference type="SAM" id="Phobius"/>
    </source>
</evidence>
<evidence type="ECO:0000256" key="4">
    <source>
        <dbReference type="ARBA" id="ARBA00022801"/>
    </source>
</evidence>
<dbReference type="PROSITE" id="PS51462">
    <property type="entry name" value="NUDIX"/>
    <property type="match status" value="1"/>
</dbReference>
<comment type="cofactor">
    <cofactor evidence="2">
        <name>Mg(2+)</name>
        <dbReference type="ChEBI" id="CHEBI:18420"/>
    </cofactor>
</comment>
<dbReference type="EMBL" id="BGKI01000004">
    <property type="protein sequence ID" value="GBH34135.1"/>
    <property type="molecule type" value="Genomic_DNA"/>
</dbReference>
<dbReference type="SUPFAM" id="SSF55811">
    <property type="entry name" value="Nudix"/>
    <property type="match status" value="1"/>
</dbReference>
<dbReference type="GO" id="GO:0046872">
    <property type="term" value="F:metal ion binding"/>
    <property type="evidence" value="ECO:0007669"/>
    <property type="project" value="UniProtKB-KW"/>
</dbReference>
<keyword evidence="3" id="KW-0479">Metal-binding</keyword>
<keyword evidence="4" id="KW-0378">Hydrolase</keyword>
<reference evidence="9 10" key="1">
    <citation type="submission" date="2018-05" db="EMBL/GenBank/DDBJ databases">
        <title>genome sequencing of Nitrosopumilus sp. NM25.</title>
        <authorList>
            <person name="Mori K."/>
            <person name="Nakagawa T."/>
        </authorList>
    </citation>
    <scope>NUCLEOTIDE SEQUENCE [LARGE SCALE GENOMIC DNA]</scope>
    <source>
        <strain evidence="9 10">NM25</strain>
    </source>
</reference>
<keyword evidence="7" id="KW-1133">Transmembrane helix</keyword>
<dbReference type="InterPro" id="IPR045121">
    <property type="entry name" value="CoAse"/>
</dbReference>
<evidence type="ECO:0000313" key="10">
    <source>
        <dbReference type="Proteomes" id="UP000245829"/>
    </source>
</evidence>
<dbReference type="CDD" id="cd03426">
    <property type="entry name" value="NUDIX_CoAse_Nudt7"/>
    <property type="match status" value="1"/>
</dbReference>
<evidence type="ECO:0000256" key="3">
    <source>
        <dbReference type="ARBA" id="ARBA00022723"/>
    </source>
</evidence>
<dbReference type="PANTHER" id="PTHR12992:SF11">
    <property type="entry name" value="MITOCHONDRIAL COENZYME A DIPHOSPHATASE NUDT8"/>
    <property type="match status" value="1"/>
</dbReference>
<evidence type="ECO:0000256" key="6">
    <source>
        <dbReference type="ARBA" id="ARBA00023211"/>
    </source>
</evidence>
<evidence type="ECO:0000256" key="1">
    <source>
        <dbReference type="ARBA" id="ARBA00001936"/>
    </source>
</evidence>